<accession>A0A367F421</accession>
<dbReference type="Proteomes" id="UP000253094">
    <property type="component" value="Unassembled WGS sequence"/>
</dbReference>
<dbReference type="AlphaFoldDB" id="A0A367F421"/>
<dbReference type="Gene3D" id="3.20.20.80">
    <property type="entry name" value="Glycosidases"/>
    <property type="match status" value="1"/>
</dbReference>
<evidence type="ECO:0000256" key="2">
    <source>
        <dbReference type="SAM" id="SignalP"/>
    </source>
</evidence>
<proteinExistence type="predicted"/>
<evidence type="ECO:0000313" key="4">
    <source>
        <dbReference type="Proteomes" id="UP000253094"/>
    </source>
</evidence>
<feature type="region of interest" description="Disordered" evidence="1">
    <location>
        <begin position="439"/>
        <end position="461"/>
    </location>
</feature>
<keyword evidence="4" id="KW-1185">Reference proteome</keyword>
<evidence type="ECO:0000256" key="1">
    <source>
        <dbReference type="SAM" id="MobiDB-lite"/>
    </source>
</evidence>
<comment type="caution">
    <text evidence="3">The sequence shown here is derived from an EMBL/GenBank/DDBJ whole genome shotgun (WGS) entry which is preliminary data.</text>
</comment>
<feature type="signal peptide" evidence="2">
    <location>
        <begin position="1"/>
        <end position="33"/>
    </location>
</feature>
<dbReference type="OrthoDB" id="9783748at2"/>
<feature type="chain" id="PRO_5017033471" evidence="2">
    <location>
        <begin position="34"/>
        <end position="607"/>
    </location>
</feature>
<dbReference type="EMBL" id="QOIL01000024">
    <property type="protein sequence ID" value="RCG24505.1"/>
    <property type="molecule type" value="Genomic_DNA"/>
</dbReference>
<evidence type="ECO:0000313" key="3">
    <source>
        <dbReference type="EMBL" id="RCG24505.1"/>
    </source>
</evidence>
<gene>
    <name evidence="3" type="ORF">DQ384_33230</name>
</gene>
<reference evidence="3 4" key="1">
    <citation type="submission" date="2018-06" db="EMBL/GenBank/DDBJ databases">
        <title>Sphaerisporangium craniellae sp. nov., isolated from a marine sponge in the South China Sea.</title>
        <authorList>
            <person name="Li L."/>
        </authorList>
    </citation>
    <scope>NUCLEOTIDE SEQUENCE [LARGE SCALE GENOMIC DNA]</scope>
    <source>
        <strain evidence="3 4">CCTCC AA 208026</strain>
    </source>
</reference>
<feature type="compositionally biased region" description="Polar residues" evidence="1">
    <location>
        <begin position="439"/>
        <end position="455"/>
    </location>
</feature>
<sequence>MVDNRRKPLLRVILALSLLSTALGWSAMSPAFGAQALAAPTVKNKVYAGYQGWFNAPGDGSPLNSWRHWAGSQPAPGRQTFELYPDMSKYAASERFQTGYAALGNGQPATLFSSYPTAVVDQHFRWMSEYGIDGAALQRFGTDIASPTSAGAQVRNSVTTKVRDAAVKYGRGFYVEYDISGLTDANVEQVLTTDWTNVITGQLHLTDSPAYAREGGKPVVEIWGFGFSDRPGTAAQAQRVVQWFKNQGLYVIGGVPRGWRTDANAKPGFGQVYRTFDMISPWMVGNVGDISGQLTADRDALNATGQGYQPVIYPGFAWSNWNGGTRNQIPRRGGDYFWEQAASVRRAGVPQAFIAMFDEYDEGTAILPAAEDSSMIPTNQYFLTTSADGRYVSSDFYLRLAGRITRMITGLDPLVTQVPIPLAPGPVFLRTSVERETDAQPTWTNTAGPGGTQNVAGPGGSGTPTFTVAINEDNQLGVSALRFQGSATATAHSHAYYQAFDVNIPVTAATKLSYSFLPKDEGGRSVAVDFVMTDGSTLRDSAATTTTGVDMHPGAPKGQVGTWTRIQSDFGPALNGKTIDKILVGYDRSGAGGSFNAYLDDITITNS</sequence>
<protein>
    <submittedName>
        <fullName evidence="3">Xylosidase</fullName>
    </submittedName>
</protein>
<keyword evidence="2" id="KW-0732">Signal</keyword>
<dbReference type="CDD" id="cd11576">
    <property type="entry name" value="GH99_GH71_like_2"/>
    <property type="match status" value="1"/>
</dbReference>
<name>A0A367F421_9ACTN</name>
<organism evidence="3 4">
    <name type="scientific">Sphaerisporangium album</name>
    <dbReference type="NCBI Taxonomy" id="509200"/>
    <lineage>
        <taxon>Bacteria</taxon>
        <taxon>Bacillati</taxon>
        <taxon>Actinomycetota</taxon>
        <taxon>Actinomycetes</taxon>
        <taxon>Streptosporangiales</taxon>
        <taxon>Streptosporangiaceae</taxon>
        <taxon>Sphaerisporangium</taxon>
    </lineage>
</organism>